<dbReference type="Gene3D" id="3.40.50.1820">
    <property type="entry name" value="alpha/beta hydrolase"/>
    <property type="match status" value="1"/>
</dbReference>
<keyword evidence="4" id="KW-1185">Reference proteome</keyword>
<organism evidence="2 4">
    <name type="scientific">Dinothrombium tinctorium</name>
    <dbReference type="NCBI Taxonomy" id="1965070"/>
    <lineage>
        <taxon>Eukaryota</taxon>
        <taxon>Metazoa</taxon>
        <taxon>Ecdysozoa</taxon>
        <taxon>Arthropoda</taxon>
        <taxon>Chelicerata</taxon>
        <taxon>Arachnida</taxon>
        <taxon>Acari</taxon>
        <taxon>Acariformes</taxon>
        <taxon>Trombidiformes</taxon>
        <taxon>Prostigmata</taxon>
        <taxon>Anystina</taxon>
        <taxon>Parasitengona</taxon>
        <taxon>Trombidioidea</taxon>
        <taxon>Trombidiidae</taxon>
        <taxon>Dinothrombium</taxon>
    </lineage>
</organism>
<dbReference type="PANTHER" id="PTHR20908:SF1">
    <property type="entry name" value="LD15586P"/>
    <property type="match status" value="1"/>
</dbReference>
<protein>
    <submittedName>
        <fullName evidence="2">Transmembrane protein 53-B-like protein</fullName>
    </submittedName>
</protein>
<dbReference type="EMBL" id="NCKU01000494">
    <property type="protein sequence ID" value="RWS15311.1"/>
    <property type="molecule type" value="Genomic_DNA"/>
</dbReference>
<evidence type="ECO:0000313" key="2">
    <source>
        <dbReference type="EMBL" id="RWS12228.1"/>
    </source>
</evidence>
<reference evidence="2" key="2">
    <citation type="submission" date="2018-11" db="EMBL/GenBank/DDBJ databases">
        <title>Trombidioid mite genomics.</title>
        <authorList>
            <person name="Dong X."/>
        </authorList>
    </citation>
    <scope>NUCLEOTIDE SEQUENCE</scope>
    <source>
        <strain evidence="2">UoL-WK</strain>
    </source>
</reference>
<keyword evidence="2" id="KW-0812">Transmembrane</keyword>
<dbReference type="Pfam" id="PF05705">
    <property type="entry name" value="DUF829"/>
    <property type="match status" value="1"/>
</dbReference>
<sequence>MSLRYCNALMQTNATLQSNAKQQNLASTRRRLVILMAWMMAKEHHLEKYRKLYFRHGFDVLTVRTSPLQLMFPKNGSQKIAFNLLDYLKSQVSQYPNIVIHGFSVGAYQFGELILRMNRELDNSREIDAKCHVVRENIKGLVFDSAVDLEGVPYGFSRALVGNSPFASILELALRNYMRLFYNISTRHYENSSNAFYNISLRCPALLLVSRNDRTENLDSNLKVAKKWREIGIDVSLKCWDDSRHVGHLIKYPEDYASEIDNFLKKIDLNGV</sequence>
<dbReference type="Proteomes" id="UP000285301">
    <property type="component" value="Unassembled WGS sequence"/>
</dbReference>
<dbReference type="InterPro" id="IPR008547">
    <property type="entry name" value="DUF829_TMEM53"/>
</dbReference>
<reference evidence="2 4" key="1">
    <citation type="journal article" date="2018" name="Gigascience">
        <title>Genomes of trombidid mites reveal novel predicted allergens and laterally-transferred genes associated with secondary metabolism.</title>
        <authorList>
            <person name="Dong X."/>
            <person name="Chaisiri K."/>
            <person name="Xia D."/>
            <person name="Armstrong S.D."/>
            <person name="Fang Y."/>
            <person name="Donnelly M.J."/>
            <person name="Kadowaki T."/>
            <person name="McGarry J.W."/>
            <person name="Darby A.C."/>
            <person name="Makepeace B.L."/>
        </authorList>
    </citation>
    <scope>NUCLEOTIDE SEQUENCE [LARGE SCALE GENOMIC DNA]</scope>
    <source>
        <strain evidence="2">UoL-WK</strain>
    </source>
</reference>
<gene>
    <name evidence="3" type="ORF">B4U79_00238</name>
    <name evidence="2" type="ORF">B4U79_06033</name>
    <name evidence="1" type="ORF">B4U79_08337</name>
</gene>
<dbReference type="EMBL" id="NCKU01001388">
    <property type="protein sequence ID" value="RWS12228.1"/>
    <property type="molecule type" value="Genomic_DNA"/>
</dbReference>
<name>A0A3S3PC25_9ACAR</name>
<dbReference type="AlphaFoldDB" id="A0A3S3PC25"/>
<evidence type="ECO:0000313" key="4">
    <source>
        <dbReference type="Proteomes" id="UP000285301"/>
    </source>
</evidence>
<dbReference type="OrthoDB" id="77878at2759"/>
<keyword evidence="2" id="KW-0472">Membrane</keyword>
<proteinExistence type="predicted"/>
<dbReference type="PANTHER" id="PTHR20908">
    <property type="entry name" value="LD15586P"/>
    <property type="match status" value="1"/>
</dbReference>
<comment type="caution">
    <text evidence="2">The sequence shown here is derived from an EMBL/GenBank/DDBJ whole genome shotgun (WGS) entry which is preliminary data.</text>
</comment>
<dbReference type="EMBL" id="NCKU01001394">
    <property type="protein sequence ID" value="RWS12210.1"/>
    <property type="molecule type" value="Genomic_DNA"/>
</dbReference>
<dbReference type="GO" id="GO:0017171">
    <property type="term" value="F:serine hydrolase activity"/>
    <property type="evidence" value="ECO:0007669"/>
    <property type="project" value="TreeGrafter"/>
</dbReference>
<dbReference type="SUPFAM" id="SSF53474">
    <property type="entry name" value="alpha/beta-Hydrolases"/>
    <property type="match status" value="1"/>
</dbReference>
<dbReference type="InterPro" id="IPR029058">
    <property type="entry name" value="AB_hydrolase_fold"/>
</dbReference>
<evidence type="ECO:0000313" key="3">
    <source>
        <dbReference type="EMBL" id="RWS15311.1"/>
    </source>
</evidence>
<accession>A0A3S3PC25</accession>
<evidence type="ECO:0000313" key="1">
    <source>
        <dbReference type="EMBL" id="RWS12210.1"/>
    </source>
</evidence>